<proteinExistence type="predicted"/>
<feature type="region of interest" description="Disordered" evidence="1">
    <location>
        <begin position="1"/>
        <end position="27"/>
    </location>
</feature>
<keyword evidence="4" id="KW-1185">Reference proteome</keyword>
<feature type="region of interest" description="Disordered" evidence="1">
    <location>
        <begin position="40"/>
        <end position="61"/>
    </location>
</feature>
<evidence type="ECO:0000313" key="4">
    <source>
        <dbReference type="Proteomes" id="UP000287188"/>
    </source>
</evidence>
<evidence type="ECO:0000313" key="3">
    <source>
        <dbReference type="EMBL" id="GCE18272.1"/>
    </source>
</evidence>
<accession>A0A402AGP6</accession>
<dbReference type="AlphaFoldDB" id="A0A402AGP6"/>
<evidence type="ECO:0000256" key="2">
    <source>
        <dbReference type="SAM" id="Phobius"/>
    </source>
</evidence>
<keyword evidence="2" id="KW-0812">Transmembrane</keyword>
<dbReference type="RefSeq" id="WP_161977269.1">
    <property type="nucleotide sequence ID" value="NZ_BIFS01000001.1"/>
</dbReference>
<keyword evidence="2" id="KW-0472">Membrane</keyword>
<organism evidence="3 4">
    <name type="scientific">Dictyobacter kobayashii</name>
    <dbReference type="NCBI Taxonomy" id="2014872"/>
    <lineage>
        <taxon>Bacteria</taxon>
        <taxon>Bacillati</taxon>
        <taxon>Chloroflexota</taxon>
        <taxon>Ktedonobacteria</taxon>
        <taxon>Ktedonobacterales</taxon>
        <taxon>Dictyobacteraceae</taxon>
        <taxon>Dictyobacter</taxon>
    </lineage>
</organism>
<dbReference type="EMBL" id="BIFS01000001">
    <property type="protein sequence ID" value="GCE18272.1"/>
    <property type="molecule type" value="Genomic_DNA"/>
</dbReference>
<name>A0A402AGP6_9CHLR</name>
<feature type="compositionally biased region" description="Basic and acidic residues" evidence="1">
    <location>
        <begin position="1"/>
        <end position="17"/>
    </location>
</feature>
<evidence type="ECO:0000256" key="1">
    <source>
        <dbReference type="SAM" id="MobiDB-lite"/>
    </source>
</evidence>
<feature type="transmembrane region" description="Helical" evidence="2">
    <location>
        <begin position="147"/>
        <end position="168"/>
    </location>
</feature>
<feature type="transmembrane region" description="Helical" evidence="2">
    <location>
        <begin position="86"/>
        <end position="108"/>
    </location>
</feature>
<feature type="transmembrane region" description="Helical" evidence="2">
    <location>
        <begin position="120"/>
        <end position="140"/>
    </location>
</feature>
<dbReference type="Proteomes" id="UP000287188">
    <property type="component" value="Unassembled WGS sequence"/>
</dbReference>
<sequence length="199" mass="21342">MSSDRKDPGDSWQEPHDPASNWPQYPEQFPVVDGELVDAQAEPVQNDKNAPQPGGASSRYAGRQARVTPAEAASSFFESFKNVNQYITLILIPLVFCGLTCLFILPQVASGHAVLGPGGFWPILIVLIAITIIQAVMVYYAGSDNGLWTLGTLGGFCLFLLTACFAVYGLLPGLLILVALIAIGLCWLAAVFIQSLKVS</sequence>
<gene>
    <name evidence="3" type="ORF">KDK_20720</name>
</gene>
<feature type="transmembrane region" description="Helical" evidence="2">
    <location>
        <begin position="174"/>
        <end position="193"/>
    </location>
</feature>
<comment type="caution">
    <text evidence="3">The sequence shown here is derived from an EMBL/GenBank/DDBJ whole genome shotgun (WGS) entry which is preliminary data.</text>
</comment>
<keyword evidence="2" id="KW-1133">Transmembrane helix</keyword>
<protein>
    <submittedName>
        <fullName evidence="3">Uncharacterized protein</fullName>
    </submittedName>
</protein>
<reference evidence="4" key="1">
    <citation type="submission" date="2018-12" db="EMBL/GenBank/DDBJ databases">
        <title>Tengunoibacter tsumagoiensis gen. nov., sp. nov., Dictyobacter kobayashii sp. nov., D. alpinus sp. nov., and D. joshuensis sp. nov. and description of Dictyobacteraceae fam. nov. within the order Ktedonobacterales isolated from Tengu-no-mugimeshi.</title>
        <authorList>
            <person name="Wang C.M."/>
            <person name="Zheng Y."/>
            <person name="Sakai Y."/>
            <person name="Toyoda A."/>
            <person name="Minakuchi Y."/>
            <person name="Abe K."/>
            <person name="Yokota A."/>
            <person name="Yabe S."/>
        </authorList>
    </citation>
    <scope>NUCLEOTIDE SEQUENCE [LARGE SCALE GENOMIC DNA]</scope>
    <source>
        <strain evidence="4">Uno11</strain>
    </source>
</reference>